<keyword evidence="3" id="KW-1185">Reference proteome</keyword>
<evidence type="ECO:0000313" key="3">
    <source>
        <dbReference type="Proteomes" id="UP000076512"/>
    </source>
</evidence>
<organism evidence="2 3">
    <name type="scientific">Nocardia terpenica</name>
    <dbReference type="NCBI Taxonomy" id="455432"/>
    <lineage>
        <taxon>Bacteria</taxon>
        <taxon>Bacillati</taxon>
        <taxon>Actinomycetota</taxon>
        <taxon>Actinomycetes</taxon>
        <taxon>Mycobacteriales</taxon>
        <taxon>Nocardiaceae</taxon>
        <taxon>Nocardia</taxon>
    </lineage>
</organism>
<evidence type="ECO:0000313" key="2">
    <source>
        <dbReference type="EMBL" id="KZM68107.1"/>
    </source>
</evidence>
<feature type="region of interest" description="Disordered" evidence="1">
    <location>
        <begin position="68"/>
        <end position="100"/>
    </location>
</feature>
<gene>
    <name evidence="2" type="ORF">AWN90_09200</name>
</gene>
<dbReference type="EMBL" id="LWGR01000021">
    <property type="protein sequence ID" value="KZM68107.1"/>
    <property type="molecule type" value="Genomic_DNA"/>
</dbReference>
<proteinExistence type="predicted"/>
<name>A0A164H0V5_9NOCA</name>
<evidence type="ECO:0000256" key="1">
    <source>
        <dbReference type="SAM" id="MobiDB-lite"/>
    </source>
</evidence>
<accession>A0A164H0V5</accession>
<reference evidence="2 3" key="1">
    <citation type="submission" date="2016-04" db="EMBL/GenBank/DDBJ databases">
        <authorList>
            <person name="Evans L.H."/>
            <person name="Alamgir A."/>
            <person name="Owens N."/>
            <person name="Weber N.D."/>
            <person name="Virtaneva K."/>
            <person name="Barbian K."/>
            <person name="Babar A."/>
            <person name="Rosenke K."/>
        </authorList>
    </citation>
    <scope>NUCLEOTIDE SEQUENCE [LARGE SCALE GENOMIC DNA]</scope>
    <source>
        <strain evidence="2 3">IFM 0406</strain>
    </source>
</reference>
<dbReference type="STRING" id="455432.AWN90_09200"/>
<protein>
    <submittedName>
        <fullName evidence="2">Uncharacterized protein</fullName>
    </submittedName>
</protein>
<feature type="compositionally biased region" description="Pro residues" evidence="1">
    <location>
        <begin position="89"/>
        <end position="100"/>
    </location>
</feature>
<dbReference type="RefSeq" id="WP_067579418.1">
    <property type="nucleotide sequence ID" value="NZ_JABMCZ010000002.1"/>
</dbReference>
<dbReference type="Proteomes" id="UP000076512">
    <property type="component" value="Unassembled WGS sequence"/>
</dbReference>
<comment type="caution">
    <text evidence="2">The sequence shown here is derived from an EMBL/GenBank/DDBJ whole genome shotgun (WGS) entry which is preliminary data.</text>
</comment>
<sequence length="100" mass="11263">MTGKERPVDRRSAARRARVLSRRAECVIGANGRRFHPHAPSHGYSTYTGWGCQCDTCSADMTRYQADYQHRRRANDGEPLGQRAKRQPEPLPPTELPTAA</sequence>
<dbReference type="AlphaFoldDB" id="A0A164H0V5"/>